<dbReference type="GO" id="GO:0003723">
    <property type="term" value="F:RNA binding"/>
    <property type="evidence" value="ECO:0007669"/>
    <property type="project" value="InterPro"/>
</dbReference>
<dbReference type="PROSITE" id="PS50141">
    <property type="entry name" value="A_DEAMIN_EDITASE"/>
    <property type="match status" value="1"/>
</dbReference>
<proteinExistence type="predicted"/>
<dbReference type="GO" id="GO:0043829">
    <property type="term" value="F:tRNA-specific adenosine-37 deaminase activity"/>
    <property type="evidence" value="ECO:0007669"/>
    <property type="project" value="TreeGrafter"/>
</dbReference>
<organism evidence="2 3">
    <name type="scientific">Ascobolus immersus RN42</name>
    <dbReference type="NCBI Taxonomy" id="1160509"/>
    <lineage>
        <taxon>Eukaryota</taxon>
        <taxon>Fungi</taxon>
        <taxon>Dikarya</taxon>
        <taxon>Ascomycota</taxon>
        <taxon>Pezizomycotina</taxon>
        <taxon>Pezizomycetes</taxon>
        <taxon>Pezizales</taxon>
        <taxon>Ascobolaceae</taxon>
        <taxon>Ascobolus</taxon>
    </lineage>
</organism>
<dbReference type="InterPro" id="IPR002466">
    <property type="entry name" value="A_deamin"/>
</dbReference>
<evidence type="ECO:0000313" key="2">
    <source>
        <dbReference type="EMBL" id="RPA75724.1"/>
    </source>
</evidence>
<dbReference type="PANTHER" id="PTHR47803:SF1">
    <property type="entry name" value="TRNA-SPECIFIC ADENOSINE DEAMINASE 1"/>
    <property type="match status" value="1"/>
</dbReference>
<name>A0A3N4I1F7_ASCIM</name>
<dbReference type="InterPro" id="IPR042935">
    <property type="entry name" value="Tad1"/>
</dbReference>
<dbReference type="Proteomes" id="UP000275078">
    <property type="component" value="Unassembled WGS sequence"/>
</dbReference>
<dbReference type="PANTHER" id="PTHR47803">
    <property type="entry name" value="TRNA-SPECIFIC ADENOSINE DEAMINASE 1"/>
    <property type="match status" value="1"/>
</dbReference>
<evidence type="ECO:0000259" key="1">
    <source>
        <dbReference type="PROSITE" id="PS50141"/>
    </source>
</evidence>
<dbReference type="AlphaFoldDB" id="A0A3N4I1F7"/>
<protein>
    <recommendedName>
        <fullName evidence="1">A to I editase domain-containing protein</fullName>
    </recommendedName>
</protein>
<accession>A0A3N4I1F7</accession>
<evidence type="ECO:0000313" key="3">
    <source>
        <dbReference type="Proteomes" id="UP000275078"/>
    </source>
</evidence>
<reference evidence="2 3" key="1">
    <citation type="journal article" date="2018" name="Nat. Ecol. Evol.">
        <title>Pezizomycetes genomes reveal the molecular basis of ectomycorrhizal truffle lifestyle.</title>
        <authorList>
            <person name="Murat C."/>
            <person name="Payen T."/>
            <person name="Noel B."/>
            <person name="Kuo A."/>
            <person name="Morin E."/>
            <person name="Chen J."/>
            <person name="Kohler A."/>
            <person name="Krizsan K."/>
            <person name="Balestrini R."/>
            <person name="Da Silva C."/>
            <person name="Montanini B."/>
            <person name="Hainaut M."/>
            <person name="Levati E."/>
            <person name="Barry K.W."/>
            <person name="Belfiori B."/>
            <person name="Cichocki N."/>
            <person name="Clum A."/>
            <person name="Dockter R.B."/>
            <person name="Fauchery L."/>
            <person name="Guy J."/>
            <person name="Iotti M."/>
            <person name="Le Tacon F."/>
            <person name="Lindquist E.A."/>
            <person name="Lipzen A."/>
            <person name="Malagnac F."/>
            <person name="Mello A."/>
            <person name="Molinier V."/>
            <person name="Miyauchi S."/>
            <person name="Poulain J."/>
            <person name="Riccioni C."/>
            <person name="Rubini A."/>
            <person name="Sitrit Y."/>
            <person name="Splivallo R."/>
            <person name="Traeger S."/>
            <person name="Wang M."/>
            <person name="Zifcakova L."/>
            <person name="Wipf D."/>
            <person name="Zambonelli A."/>
            <person name="Paolocci F."/>
            <person name="Nowrousian M."/>
            <person name="Ottonello S."/>
            <person name="Baldrian P."/>
            <person name="Spatafora J.W."/>
            <person name="Henrissat B."/>
            <person name="Nagy L.G."/>
            <person name="Aury J.M."/>
            <person name="Wincker P."/>
            <person name="Grigoriev I.V."/>
            <person name="Bonfante P."/>
            <person name="Martin F.M."/>
        </authorList>
    </citation>
    <scope>NUCLEOTIDE SEQUENCE [LARGE SCALE GENOMIC DNA]</scope>
    <source>
        <strain evidence="2 3">RN42</strain>
    </source>
</reference>
<dbReference type="EMBL" id="ML119758">
    <property type="protein sequence ID" value="RPA75724.1"/>
    <property type="molecule type" value="Genomic_DNA"/>
</dbReference>
<dbReference type="OrthoDB" id="10268011at2759"/>
<dbReference type="Pfam" id="PF02137">
    <property type="entry name" value="A_deamin"/>
    <property type="match status" value="1"/>
</dbReference>
<dbReference type="STRING" id="1160509.A0A3N4I1F7"/>
<gene>
    <name evidence="2" type="ORF">BJ508DRAFT_417990</name>
</gene>
<sequence length="416" mass="45280">MPALPLSTPPSSSRLARNIHSLVLETYQKLPSKCKPQLPHQWTVLSSIILRLPSSSASPDSEKDILECASLATGTRALPANLLPQAQGVVLHDCHAEILAVRGWNRFLLGECRRLVETGSSRILEHVSDEANRGLGRKVRIKENIELWLFTSAAPCGDASMDLQVRLSTTGGEAWTSQPDTAPGEPLRGHAHYSHLGYVRLKPGRSDSLPSNSRCCSDKLCVRQLLGSLLAVTEVVIGKGTDGQGYLRGIVTPNSEYIDEGWQRAFYARVDDMAKDATIEDKENDGGYNFRPVSFEVCDELPAPLVRPSPEGNTGGQIKPAPVSAVFIPNCYPAAITETLVNGVKQGHKRFGGTGASCLSKLSIWGEALDIARLLDDEEGHKQLQEGGYDSKSLPRLEGRIQAKDIMKKSLKNWGT</sequence>
<feature type="domain" description="A to I editase" evidence="1">
    <location>
        <begin position="70"/>
        <end position="281"/>
    </location>
</feature>
<dbReference type="GO" id="GO:0002100">
    <property type="term" value="P:tRNA wobble adenosine to inosine editing"/>
    <property type="evidence" value="ECO:0007669"/>
    <property type="project" value="InterPro"/>
</dbReference>
<keyword evidence="3" id="KW-1185">Reference proteome</keyword>
<dbReference type="SMART" id="SM00552">
    <property type="entry name" value="ADEAMc"/>
    <property type="match status" value="1"/>
</dbReference>